<gene>
    <name evidence="2" type="ORF">IAG11_24190</name>
</gene>
<dbReference type="EMBL" id="JACSVK010000897">
    <property type="protein sequence ID" value="MBD0222920.1"/>
    <property type="molecule type" value="Genomic_DNA"/>
</dbReference>
<evidence type="ECO:0000313" key="3">
    <source>
        <dbReference type="Proteomes" id="UP000634608"/>
    </source>
</evidence>
<protein>
    <submittedName>
        <fullName evidence="2">DUF1731 domain-containing protein</fullName>
    </submittedName>
</protein>
<dbReference type="PANTHER" id="PTHR11092:SF0">
    <property type="entry name" value="EPIMERASE FAMILY PROTEIN SDR39U1"/>
    <property type="match status" value="1"/>
</dbReference>
<dbReference type="InterPro" id="IPR013549">
    <property type="entry name" value="DUF1731"/>
</dbReference>
<dbReference type="Pfam" id="PF08338">
    <property type="entry name" value="DUF1731"/>
    <property type="match status" value="1"/>
</dbReference>
<proteinExistence type="predicted"/>
<feature type="non-terminal residue" evidence="2">
    <location>
        <position position="1"/>
    </location>
</feature>
<dbReference type="Proteomes" id="UP000634608">
    <property type="component" value="Unassembled WGS sequence"/>
</dbReference>
<dbReference type="AlphaFoldDB" id="A0A8I0KDI4"/>
<dbReference type="PANTHER" id="PTHR11092">
    <property type="entry name" value="SUGAR NUCLEOTIDE EPIMERASE RELATED"/>
    <property type="match status" value="1"/>
</dbReference>
<evidence type="ECO:0000259" key="1">
    <source>
        <dbReference type="Pfam" id="PF08338"/>
    </source>
</evidence>
<reference evidence="2" key="1">
    <citation type="submission" date="2020-08" db="EMBL/GenBank/DDBJ databases">
        <title>Diversity of carbapenem-resistant Acinetobacter baumannii and bacteriophage-mediated spread of the Oxa23 carbapenemase.</title>
        <authorList>
            <person name="Abouelfetouh A."/>
            <person name="Mattock J."/>
            <person name="Turner D."/>
            <person name="Li E."/>
            <person name="Evans B.A."/>
        </authorList>
    </citation>
    <scope>NUCLEOTIDE SEQUENCE</scope>
    <source>
        <strain evidence="2">A86</strain>
    </source>
</reference>
<dbReference type="RefSeq" id="WP_188147920.1">
    <property type="nucleotide sequence ID" value="NZ_JACSVK010000897.1"/>
</dbReference>
<name>A0A8I0KDI4_ACIBA</name>
<organism evidence="2 3">
    <name type="scientific">Acinetobacter baumannii</name>
    <dbReference type="NCBI Taxonomy" id="470"/>
    <lineage>
        <taxon>Bacteria</taxon>
        <taxon>Pseudomonadati</taxon>
        <taxon>Pseudomonadota</taxon>
        <taxon>Gammaproteobacteria</taxon>
        <taxon>Moraxellales</taxon>
        <taxon>Moraxellaceae</taxon>
        <taxon>Acinetobacter</taxon>
        <taxon>Acinetobacter calcoaceticus/baumannii complex</taxon>
    </lineage>
</organism>
<evidence type="ECO:0000313" key="2">
    <source>
        <dbReference type="EMBL" id="MBD0222920.1"/>
    </source>
</evidence>
<sequence length="84" mass="9146">SAQIHNVVAPENVTQKVFVEQAAEVLNKKPLLSAPSTVFRCLLGEQSQLILNGQYVKPAALQAEGFEFAYPQLKMALENIFASG</sequence>
<feature type="domain" description="DUF1731" evidence="1">
    <location>
        <begin position="34"/>
        <end position="80"/>
    </location>
</feature>
<accession>A0A8I0KDI4</accession>
<dbReference type="Gene3D" id="3.40.50.720">
    <property type="entry name" value="NAD(P)-binding Rossmann-like Domain"/>
    <property type="match status" value="1"/>
</dbReference>
<comment type="caution">
    <text evidence="2">The sequence shown here is derived from an EMBL/GenBank/DDBJ whole genome shotgun (WGS) entry which is preliminary data.</text>
</comment>